<evidence type="ECO:0000256" key="1">
    <source>
        <dbReference type="ARBA" id="ARBA00001968"/>
    </source>
</evidence>
<dbReference type="InterPro" id="IPR005140">
    <property type="entry name" value="eRF1_Pelota-like_N"/>
</dbReference>
<dbReference type="InterPro" id="IPR038069">
    <property type="entry name" value="Pelota/DOM34_N"/>
</dbReference>
<accession>A0AAX4KZV0</accession>
<comment type="similarity">
    <text evidence="3 9">Belongs to the eukaryotic release factor 1 family. Pelota subfamily.</text>
</comment>
<sequence>MRILEFDEKRQAMRLHIESEDDLWLLHLILEKGDSVVAKTTRDVGLGKESRRVPMTIVLKVDYTEFQEFTNRLRIHGIIEDAPEKFGIKGAHHTINLDIGDEIIIIKQQWNKYVVDRLKKQASKRSKVLIALVDFDEYLIAIPYDQGIKILSEKSLKSLSEEEGVIEENANEITKELEIYISQYNPDAILIAGPGFFKEEVAKKLGNIIKNKKIYVDSVSSASRAGLHEILRREIIDKIMTDYEIAIGVKQMEKAMELLVKQPELVTYGIQQVKEASQLGAVQTVLVIEDFLSADEQQRLEIEKLLEEIESKKGEIILVPKESPIYYQLRNLTGILAILRFRIN</sequence>
<dbReference type="FunFam" id="2.30.30.870:FF:000002">
    <property type="entry name" value="Protein pelota homolog"/>
    <property type="match status" value="1"/>
</dbReference>
<dbReference type="Pfam" id="PF26356">
    <property type="entry name" value="Pelota_N"/>
    <property type="match status" value="1"/>
</dbReference>
<dbReference type="InterPro" id="IPR058547">
    <property type="entry name" value="Pelota_N"/>
</dbReference>
<keyword evidence="7 9" id="KW-0255">Endonuclease</keyword>
<reference evidence="11 12" key="1">
    <citation type="submission" date="2024-02" db="EMBL/GenBank/DDBJ databases">
        <title>STSV induces naive adaptation in Sulfolobus.</title>
        <authorList>
            <person name="Xiang X."/>
            <person name="Song M."/>
        </authorList>
    </citation>
    <scope>NUCLEOTIDE SEQUENCE [LARGE SCALE GENOMIC DNA]</scope>
    <source>
        <strain evidence="11 12">RT2</strain>
    </source>
</reference>
<evidence type="ECO:0000256" key="7">
    <source>
        <dbReference type="ARBA" id="ARBA00022759"/>
    </source>
</evidence>
<dbReference type="GO" id="GO:0004519">
    <property type="term" value="F:endonuclease activity"/>
    <property type="evidence" value="ECO:0007669"/>
    <property type="project" value="UniProtKB-UniRule"/>
</dbReference>
<evidence type="ECO:0000256" key="4">
    <source>
        <dbReference type="ARBA" id="ARBA00022490"/>
    </source>
</evidence>
<evidence type="ECO:0000256" key="3">
    <source>
        <dbReference type="ARBA" id="ARBA00009504"/>
    </source>
</evidence>
<dbReference type="InterPro" id="IPR029064">
    <property type="entry name" value="Ribosomal_eL30-like_sf"/>
</dbReference>
<dbReference type="SUPFAM" id="SSF55315">
    <property type="entry name" value="L30e-like"/>
    <property type="match status" value="1"/>
</dbReference>
<dbReference type="AlphaFoldDB" id="A0AAX4KZV0"/>
<keyword evidence="6 9" id="KW-0479">Metal-binding</keyword>
<dbReference type="PANTHER" id="PTHR10853">
    <property type="entry name" value="PELOTA"/>
    <property type="match status" value="1"/>
</dbReference>
<dbReference type="GO" id="GO:0032790">
    <property type="term" value="P:ribosome disassembly"/>
    <property type="evidence" value="ECO:0007669"/>
    <property type="project" value="TreeGrafter"/>
</dbReference>
<evidence type="ECO:0000313" key="12">
    <source>
        <dbReference type="Proteomes" id="UP001432202"/>
    </source>
</evidence>
<dbReference type="SMART" id="SM01194">
    <property type="entry name" value="eRF1_1"/>
    <property type="match status" value="1"/>
</dbReference>
<dbReference type="NCBIfam" id="TIGR00111">
    <property type="entry name" value="pelota"/>
    <property type="match status" value="1"/>
</dbReference>
<dbReference type="GO" id="GO:0070481">
    <property type="term" value="P:nuclear-transcribed mRNA catabolic process, non-stop decay"/>
    <property type="evidence" value="ECO:0007669"/>
    <property type="project" value="InterPro"/>
</dbReference>
<evidence type="ECO:0000259" key="10">
    <source>
        <dbReference type="SMART" id="SM01194"/>
    </source>
</evidence>
<evidence type="ECO:0000256" key="2">
    <source>
        <dbReference type="ARBA" id="ARBA00004496"/>
    </source>
</evidence>
<dbReference type="GO" id="GO:0070651">
    <property type="term" value="P:nonfunctional rRNA decay"/>
    <property type="evidence" value="ECO:0007669"/>
    <property type="project" value="TreeGrafter"/>
</dbReference>
<dbReference type="EC" id="3.1.-.-" evidence="9"/>
<keyword evidence="5 9" id="KW-0540">Nuclease</keyword>
<dbReference type="GO" id="GO:0005737">
    <property type="term" value="C:cytoplasm"/>
    <property type="evidence" value="ECO:0007669"/>
    <property type="project" value="UniProtKB-SubCell"/>
</dbReference>
<gene>
    <name evidence="9" type="primary">pelA</name>
    <name evidence="11" type="ORF">V6M85_10225</name>
</gene>
<dbReference type="Gene3D" id="2.30.30.870">
    <property type="entry name" value="Pelota, domain A"/>
    <property type="match status" value="1"/>
</dbReference>
<comment type="subunit">
    <text evidence="9">Monomer.</text>
</comment>
<protein>
    <recommendedName>
        <fullName evidence="9">Protein pelota homolog</fullName>
        <ecNumber evidence="9">3.1.-.-</ecNumber>
    </recommendedName>
</protein>
<dbReference type="Pfam" id="PF03465">
    <property type="entry name" value="eRF1_3"/>
    <property type="match status" value="1"/>
</dbReference>
<keyword evidence="4 9" id="KW-0963">Cytoplasm</keyword>
<dbReference type="GO" id="GO:0070966">
    <property type="term" value="P:nuclear-transcribed mRNA catabolic process, no-go decay"/>
    <property type="evidence" value="ECO:0007669"/>
    <property type="project" value="InterPro"/>
</dbReference>
<keyword evidence="8 9" id="KW-0378">Hydrolase</keyword>
<evidence type="ECO:0000256" key="5">
    <source>
        <dbReference type="ARBA" id="ARBA00022722"/>
    </source>
</evidence>
<dbReference type="SUPFAM" id="SSF53137">
    <property type="entry name" value="Translational machinery components"/>
    <property type="match status" value="1"/>
</dbReference>
<evidence type="ECO:0000313" key="11">
    <source>
        <dbReference type="EMBL" id="WWQ59845.1"/>
    </source>
</evidence>
<evidence type="ECO:0000256" key="6">
    <source>
        <dbReference type="ARBA" id="ARBA00022723"/>
    </source>
</evidence>
<dbReference type="GO" id="GO:0046872">
    <property type="term" value="F:metal ion binding"/>
    <property type="evidence" value="ECO:0007669"/>
    <property type="project" value="UniProtKB-UniRule"/>
</dbReference>
<dbReference type="InterPro" id="IPR005142">
    <property type="entry name" value="eRF1_3"/>
</dbReference>
<proteinExistence type="inferred from homology"/>
<dbReference type="SUPFAM" id="SSF159065">
    <property type="entry name" value="Dom34/Pelota N-terminal domain-like"/>
    <property type="match status" value="1"/>
</dbReference>
<keyword evidence="12" id="KW-1185">Reference proteome</keyword>
<dbReference type="InterPro" id="IPR042226">
    <property type="entry name" value="eFR1_2_sf"/>
</dbReference>
<dbReference type="GO" id="GO:0016787">
    <property type="term" value="F:hydrolase activity"/>
    <property type="evidence" value="ECO:0007669"/>
    <property type="project" value="UniProtKB-KW"/>
</dbReference>
<dbReference type="HAMAP" id="MF_01853">
    <property type="entry name" value="PelO"/>
    <property type="match status" value="1"/>
</dbReference>
<organism evidence="11 12">
    <name type="scientific">Sulfolobus tengchongensis</name>
    <dbReference type="NCBI Taxonomy" id="207809"/>
    <lineage>
        <taxon>Archaea</taxon>
        <taxon>Thermoproteota</taxon>
        <taxon>Thermoprotei</taxon>
        <taxon>Sulfolobales</taxon>
        <taxon>Sulfolobaceae</taxon>
        <taxon>Sulfolobus</taxon>
    </lineage>
</organism>
<comment type="domain">
    <text evidence="9">The N-terminal domain has the RNA-binding Sm fold. It harbors the endoribonuclease activity.</text>
</comment>
<evidence type="ECO:0000256" key="9">
    <source>
        <dbReference type="HAMAP-Rule" id="MF_01853"/>
    </source>
</evidence>
<dbReference type="Gene3D" id="3.30.420.60">
    <property type="entry name" value="eRF1 domain 2"/>
    <property type="match status" value="1"/>
</dbReference>
<dbReference type="GO" id="GO:0071025">
    <property type="term" value="P:RNA surveillance"/>
    <property type="evidence" value="ECO:0007669"/>
    <property type="project" value="InterPro"/>
</dbReference>
<dbReference type="Proteomes" id="UP001432202">
    <property type="component" value="Chromosome"/>
</dbReference>
<dbReference type="PANTHER" id="PTHR10853:SF0">
    <property type="entry name" value="PROTEIN PELOTA HOMOLOG"/>
    <property type="match status" value="1"/>
</dbReference>
<dbReference type="RefSeq" id="WP_338599599.1">
    <property type="nucleotide sequence ID" value="NZ_CP146016.1"/>
</dbReference>
<feature type="domain" description="eRF1/Pelota-like N-terminal" evidence="10">
    <location>
        <begin position="1"/>
        <end position="123"/>
    </location>
</feature>
<comment type="subcellular location">
    <subcellularLocation>
        <location evidence="2 9">Cytoplasm</location>
    </subcellularLocation>
</comment>
<comment type="function">
    <text evidence="9">May function in recognizing stalled ribosomes, interact with stem-loop structures in stalled mRNA molecules, and effect endonucleolytic cleavage of the mRNA. May play a role in the release non-functional ribosomes and degradation of damaged mRNAs. Has endoribonuclease activity.</text>
</comment>
<dbReference type="EMBL" id="CP146016">
    <property type="protein sequence ID" value="WWQ59845.1"/>
    <property type="molecule type" value="Genomic_DNA"/>
</dbReference>
<name>A0AAX4KZV0_9CREN</name>
<dbReference type="Gene3D" id="3.30.1330.30">
    <property type="match status" value="1"/>
</dbReference>
<dbReference type="InterPro" id="IPR023521">
    <property type="entry name" value="Pelota_arc"/>
</dbReference>
<dbReference type="GeneID" id="89337148"/>
<evidence type="ECO:0000256" key="8">
    <source>
        <dbReference type="ARBA" id="ARBA00022801"/>
    </source>
</evidence>
<comment type="cofactor">
    <cofactor evidence="1 9">
        <name>a divalent metal cation</name>
        <dbReference type="ChEBI" id="CHEBI:60240"/>
    </cofactor>
</comment>
<dbReference type="InterPro" id="IPR004405">
    <property type="entry name" value="TF_pelota"/>
</dbReference>